<proteinExistence type="evidence at transcript level"/>
<accession>A0A090C2S8</accession>
<keyword evidence="1" id="KW-0732">Signal</keyword>
<feature type="non-terminal residue" evidence="2">
    <location>
        <position position="131"/>
    </location>
</feature>
<evidence type="ECO:0000313" key="2">
    <source>
        <dbReference type="EMBL" id="BAP68974.1"/>
    </source>
</evidence>
<organism evidence="2">
    <name type="scientific">Hyaloperonospora arabidopsidis (strain Emoy2)</name>
    <name type="common">Downy mildew agent</name>
    <name type="synonym">Peronospora arabidopsidis</name>
    <dbReference type="NCBI Taxonomy" id="559515"/>
    <lineage>
        <taxon>Eukaryota</taxon>
        <taxon>Sar</taxon>
        <taxon>Stramenopiles</taxon>
        <taxon>Oomycota</taxon>
        <taxon>Peronosporomycetes</taxon>
        <taxon>Peronosporales</taxon>
        <taxon>Peronosporaceae</taxon>
        <taxon>Hyaloperonospora</taxon>
    </lineage>
</organism>
<evidence type="ECO:0000256" key="1">
    <source>
        <dbReference type="SAM" id="SignalP"/>
    </source>
</evidence>
<reference evidence="2" key="1">
    <citation type="journal article" date="2014" name="PLoS Pathog.">
        <title>Expression profiling during Arabidopsis/downy mildew interaction reveals a highly-expressed effector that attenuates responses to salicylic acid.</title>
        <authorList>
            <person name="Asai S."/>
            <person name="Rallapalli G."/>
            <person name="Piquerez S.J.M."/>
            <person name="Caillaud M.C."/>
            <person name="Furzer O.J."/>
            <person name="Ishaque N."/>
            <person name="Wirthmueller L."/>
            <person name="Fabro G."/>
            <person name="Shirasu K."/>
            <person name="Jones J.D.G."/>
        </authorList>
    </citation>
    <scope>NUCLEOTIDE SEQUENCE</scope>
    <source>
        <strain evidence="2">Emoy2</strain>
    </source>
</reference>
<name>A0A090C2S8_HYAAE</name>
<gene>
    <name evidence="2" type="primary">HaRxLL88</name>
</gene>
<protein>
    <submittedName>
        <fullName evidence="2">RxLR effector candidate protein</fullName>
    </submittedName>
</protein>
<dbReference type="EMBL" id="AB922398">
    <property type="protein sequence ID" value="BAP68974.1"/>
    <property type="molecule type" value="mRNA"/>
</dbReference>
<sequence>MFPGSANLGLRFLGLVFVALAHLCDFPRVRTFRAAHDPFPLNSILLSPINLQSFFNYHTPLPSIALTEPTIIASSSFLFTQNLRHVRLLRPSSDEIFGAYLCATRHYWRISTVKVGPSQEMYSARSWAYNL</sequence>
<feature type="chain" id="PRO_5001853381" evidence="1">
    <location>
        <begin position="22"/>
        <end position="131"/>
    </location>
</feature>
<feature type="signal peptide" evidence="1">
    <location>
        <begin position="1"/>
        <end position="21"/>
    </location>
</feature>
<dbReference type="AlphaFoldDB" id="A0A090C2S8"/>